<reference evidence="2" key="1">
    <citation type="submission" date="2020-11" db="EMBL/GenBank/DDBJ databases">
        <authorList>
            <person name="Tran Van P."/>
        </authorList>
    </citation>
    <scope>NUCLEOTIDE SEQUENCE</scope>
</reference>
<feature type="compositionally biased region" description="Basic and acidic residues" evidence="1">
    <location>
        <begin position="393"/>
        <end position="404"/>
    </location>
</feature>
<feature type="region of interest" description="Disordered" evidence="1">
    <location>
        <begin position="382"/>
        <end position="404"/>
    </location>
</feature>
<evidence type="ECO:0000313" key="2">
    <source>
        <dbReference type="EMBL" id="CAD7398914.1"/>
    </source>
</evidence>
<accession>A0A7R9CMC9</accession>
<evidence type="ECO:0000256" key="1">
    <source>
        <dbReference type="SAM" id="MobiDB-lite"/>
    </source>
</evidence>
<proteinExistence type="predicted"/>
<protein>
    <submittedName>
        <fullName evidence="2">Uncharacterized protein</fullName>
    </submittedName>
</protein>
<gene>
    <name evidence="2" type="ORF">TPSB3V08_LOCUS1943</name>
</gene>
<dbReference type="AlphaFoldDB" id="A0A7R9CMC9"/>
<dbReference type="EMBL" id="OD000707">
    <property type="protein sequence ID" value="CAD7398914.1"/>
    <property type="molecule type" value="Genomic_DNA"/>
</dbReference>
<sequence>MYPGLESQKRGFESPQNLPIVNELTLAKFCSSSPALVMCLTASSVTMSLPSPLPPRYLSLSCHLRSRDSVSSTLSGAETPVPVTPPPSSLLARPRLHGQTPCLNCPHSSCSDACDEQTRTDQTAHLPTPPLPLSTSWSSYRPQSSPRLLGSCDQLWRGYTNYIGVLVTIVTENGWSHLCDTGRLVYPPSSILCVPPLPSPKALRVAGGVSMLSESISTLSLIPESSRCFLSLRGTDGGRVCCSSSCVSLSPTMDLMNSPATSMEVATVTLVGCWVDWQTQGRRAPDYVVESAGWRLAGTRACLPVVLVHHSAGAAWEPSMLPRDLMRRNLRTSTSVPSVLLGTLRLDLRHGDLSFTGYLNQPRVSACSEHAWNVFSNHRFVSPPSRSPGAKPRSSDAKLYRNKR</sequence>
<name>A0A7R9CMC9_TIMPO</name>
<organism evidence="2">
    <name type="scientific">Timema poppense</name>
    <name type="common">Walking stick</name>
    <dbReference type="NCBI Taxonomy" id="170557"/>
    <lineage>
        <taxon>Eukaryota</taxon>
        <taxon>Metazoa</taxon>
        <taxon>Ecdysozoa</taxon>
        <taxon>Arthropoda</taxon>
        <taxon>Hexapoda</taxon>
        <taxon>Insecta</taxon>
        <taxon>Pterygota</taxon>
        <taxon>Neoptera</taxon>
        <taxon>Polyneoptera</taxon>
        <taxon>Phasmatodea</taxon>
        <taxon>Timematodea</taxon>
        <taxon>Timematoidea</taxon>
        <taxon>Timematidae</taxon>
        <taxon>Timema</taxon>
    </lineage>
</organism>